<dbReference type="InterPro" id="IPR023397">
    <property type="entry name" value="SAM-dep_MeTrfase_MraW_recog"/>
</dbReference>
<evidence type="ECO:0000256" key="4">
    <source>
        <dbReference type="ARBA" id="ARBA00022679"/>
    </source>
</evidence>
<comment type="similarity">
    <text evidence="1 6">Belongs to the methyltransferase superfamily. RsmH family.</text>
</comment>
<dbReference type="GO" id="GO:0070475">
    <property type="term" value="P:rRNA base methylation"/>
    <property type="evidence" value="ECO:0007669"/>
    <property type="project" value="UniProtKB-UniRule"/>
</dbReference>
<comment type="function">
    <text evidence="6">Specifically methylates the N4 position of cytidine in position 1402 (C1402) of 16S rRNA.</text>
</comment>
<evidence type="ECO:0000256" key="3">
    <source>
        <dbReference type="ARBA" id="ARBA00022603"/>
    </source>
</evidence>
<dbReference type="GO" id="GO:0005737">
    <property type="term" value="C:cytoplasm"/>
    <property type="evidence" value="ECO:0007669"/>
    <property type="project" value="UniProtKB-SubCell"/>
</dbReference>
<name>A0A1G2CTI5_9BACT</name>
<dbReference type="AlphaFoldDB" id="A0A1G2CTI5"/>
<evidence type="ECO:0000313" key="8">
    <source>
        <dbReference type="Proteomes" id="UP000178841"/>
    </source>
</evidence>
<dbReference type="NCBIfam" id="TIGR00006">
    <property type="entry name" value="16S rRNA (cytosine(1402)-N(4))-methyltransferase RsmH"/>
    <property type="match status" value="1"/>
</dbReference>
<dbReference type="InterPro" id="IPR029063">
    <property type="entry name" value="SAM-dependent_MTases_sf"/>
</dbReference>
<reference evidence="7 8" key="1">
    <citation type="journal article" date="2016" name="Nat. Commun.">
        <title>Thousands of microbial genomes shed light on interconnected biogeochemical processes in an aquifer system.</title>
        <authorList>
            <person name="Anantharaman K."/>
            <person name="Brown C.T."/>
            <person name="Hug L.A."/>
            <person name="Sharon I."/>
            <person name="Castelle C.J."/>
            <person name="Probst A.J."/>
            <person name="Thomas B.C."/>
            <person name="Singh A."/>
            <person name="Wilkins M.J."/>
            <person name="Karaoz U."/>
            <person name="Brodie E.L."/>
            <person name="Williams K.H."/>
            <person name="Hubbard S.S."/>
            <person name="Banfield J.F."/>
        </authorList>
    </citation>
    <scope>NUCLEOTIDE SEQUENCE [LARGE SCALE GENOMIC DNA]</scope>
</reference>
<keyword evidence="4 6" id="KW-0808">Transferase</keyword>
<dbReference type="PANTHER" id="PTHR11265:SF0">
    <property type="entry name" value="12S RRNA N4-METHYLCYTIDINE METHYLTRANSFERASE"/>
    <property type="match status" value="1"/>
</dbReference>
<comment type="catalytic activity">
    <reaction evidence="6">
        <text>cytidine(1402) in 16S rRNA + S-adenosyl-L-methionine = N(4)-methylcytidine(1402) in 16S rRNA + S-adenosyl-L-homocysteine + H(+)</text>
        <dbReference type="Rhea" id="RHEA:42928"/>
        <dbReference type="Rhea" id="RHEA-COMP:10286"/>
        <dbReference type="Rhea" id="RHEA-COMP:10287"/>
        <dbReference type="ChEBI" id="CHEBI:15378"/>
        <dbReference type="ChEBI" id="CHEBI:57856"/>
        <dbReference type="ChEBI" id="CHEBI:59789"/>
        <dbReference type="ChEBI" id="CHEBI:74506"/>
        <dbReference type="ChEBI" id="CHEBI:82748"/>
        <dbReference type="EC" id="2.1.1.199"/>
    </reaction>
</comment>
<evidence type="ECO:0000256" key="5">
    <source>
        <dbReference type="ARBA" id="ARBA00022691"/>
    </source>
</evidence>
<comment type="caution">
    <text evidence="7">The sequence shown here is derived from an EMBL/GenBank/DDBJ whole genome shotgun (WGS) entry which is preliminary data.</text>
</comment>
<dbReference type="Gene3D" id="3.40.50.150">
    <property type="entry name" value="Vaccinia Virus protein VP39"/>
    <property type="match status" value="1"/>
</dbReference>
<feature type="binding site" evidence="6">
    <location>
        <position position="98"/>
    </location>
    <ligand>
        <name>S-adenosyl-L-methionine</name>
        <dbReference type="ChEBI" id="CHEBI:59789"/>
    </ligand>
</feature>
<dbReference type="Proteomes" id="UP000178841">
    <property type="component" value="Unassembled WGS sequence"/>
</dbReference>
<dbReference type="Gene3D" id="1.10.150.170">
    <property type="entry name" value="Putative methyltransferase TM0872, insert domain"/>
    <property type="match status" value="1"/>
</dbReference>
<dbReference type="SUPFAM" id="SSF53335">
    <property type="entry name" value="S-adenosyl-L-methionine-dependent methyltransferases"/>
    <property type="match status" value="1"/>
</dbReference>
<dbReference type="PANTHER" id="PTHR11265">
    <property type="entry name" value="S-ADENOSYL-METHYLTRANSFERASE MRAW"/>
    <property type="match status" value="1"/>
</dbReference>
<accession>A0A1G2CTI5</accession>
<dbReference type="Pfam" id="PF01795">
    <property type="entry name" value="Methyltransf_5"/>
    <property type="match status" value="1"/>
</dbReference>
<sequence>MHIPVLLHEVMEGLNPKRGETVLDATLGGGGHARALLRAISAKGTLIGLDEDEDAISRVKKKLIGISGKKILIRSNFRNLKSSLKKKKIFRIHKAIFDLGFSTFQLEDSKRGFSFSRDEPLQMTFGKNKKRYIFTAYEIVNEWEEKNLGDIIAYYGEEKFASRIARAIVTARLSGEIKTSIALAEIVKSAVPGWYRRGRIHSATKTFQAIRIAVNDELSALKIGLADAIEMLSREGRIAVISFHSLEDRIVKQFFKEWSRRGVLSILTKRPVTPGASEINKNPRARSAKLRIAQKI</sequence>
<protein>
    <recommendedName>
        <fullName evidence="6">Ribosomal RNA small subunit methyltransferase H</fullName>
        <ecNumber evidence="6">2.1.1.199</ecNumber>
    </recommendedName>
    <alternativeName>
        <fullName evidence="6">16S rRNA m(4)C1402 methyltransferase</fullName>
    </alternativeName>
    <alternativeName>
        <fullName evidence="6">rRNA (cytosine-N(4)-)-methyltransferase RsmH</fullName>
    </alternativeName>
</protein>
<evidence type="ECO:0000256" key="2">
    <source>
        <dbReference type="ARBA" id="ARBA00022552"/>
    </source>
</evidence>
<keyword evidence="3 6" id="KW-0489">Methyltransferase</keyword>
<organism evidence="7 8">
    <name type="scientific">Candidatus Lloydbacteria bacterium RIFCSPHIGHO2_01_FULL_41_20</name>
    <dbReference type="NCBI Taxonomy" id="1798657"/>
    <lineage>
        <taxon>Bacteria</taxon>
        <taxon>Candidatus Lloydiibacteriota</taxon>
    </lineage>
</organism>
<dbReference type="EC" id="2.1.1.199" evidence="6"/>
<dbReference type="HAMAP" id="MF_01007">
    <property type="entry name" value="16SrRNA_methyltr_H"/>
    <property type="match status" value="1"/>
</dbReference>
<feature type="binding site" evidence="6">
    <location>
        <position position="50"/>
    </location>
    <ligand>
        <name>S-adenosyl-L-methionine</name>
        <dbReference type="ChEBI" id="CHEBI:59789"/>
    </ligand>
</feature>
<dbReference type="GO" id="GO:0071424">
    <property type="term" value="F:rRNA (cytosine-N4-)-methyltransferase activity"/>
    <property type="evidence" value="ECO:0007669"/>
    <property type="project" value="UniProtKB-UniRule"/>
</dbReference>
<evidence type="ECO:0000256" key="1">
    <source>
        <dbReference type="ARBA" id="ARBA00010396"/>
    </source>
</evidence>
<dbReference type="EMBL" id="MHLH01000015">
    <property type="protein sequence ID" value="OGZ03758.1"/>
    <property type="molecule type" value="Genomic_DNA"/>
</dbReference>
<dbReference type="InterPro" id="IPR002903">
    <property type="entry name" value="RsmH"/>
</dbReference>
<comment type="subcellular location">
    <subcellularLocation>
        <location evidence="6">Cytoplasm</location>
    </subcellularLocation>
</comment>
<proteinExistence type="inferred from homology"/>
<keyword evidence="5 6" id="KW-0949">S-adenosyl-L-methionine</keyword>
<dbReference type="SUPFAM" id="SSF81799">
    <property type="entry name" value="Putative methyltransferase TM0872, insert domain"/>
    <property type="match status" value="1"/>
</dbReference>
<dbReference type="STRING" id="1798657.A2648_02270"/>
<gene>
    <name evidence="6" type="primary">rsmH</name>
    <name evidence="7" type="ORF">A2648_02270</name>
</gene>
<dbReference type="PIRSF" id="PIRSF004486">
    <property type="entry name" value="MraW"/>
    <property type="match status" value="1"/>
</dbReference>
<feature type="binding site" evidence="6">
    <location>
        <begin position="30"/>
        <end position="32"/>
    </location>
    <ligand>
        <name>S-adenosyl-L-methionine</name>
        <dbReference type="ChEBI" id="CHEBI:59789"/>
    </ligand>
</feature>
<feature type="binding site" evidence="6">
    <location>
        <position position="105"/>
    </location>
    <ligand>
        <name>S-adenosyl-L-methionine</name>
        <dbReference type="ChEBI" id="CHEBI:59789"/>
    </ligand>
</feature>
<keyword evidence="2 6" id="KW-0698">rRNA processing</keyword>
<evidence type="ECO:0000313" key="7">
    <source>
        <dbReference type="EMBL" id="OGZ03758.1"/>
    </source>
</evidence>
<evidence type="ECO:0000256" key="6">
    <source>
        <dbReference type="HAMAP-Rule" id="MF_01007"/>
    </source>
</evidence>
<keyword evidence="6" id="KW-0963">Cytoplasm</keyword>
<feature type="binding site" evidence="6">
    <location>
        <position position="77"/>
    </location>
    <ligand>
        <name>S-adenosyl-L-methionine</name>
        <dbReference type="ChEBI" id="CHEBI:59789"/>
    </ligand>
</feature>